<feature type="transmembrane region" description="Helical" evidence="1">
    <location>
        <begin position="42"/>
        <end position="62"/>
    </location>
</feature>
<keyword evidence="1" id="KW-1133">Transmembrane helix</keyword>
<sequence>MLEVIGATLTNAAAIAVSPIPIIAVILMLMSPRSTRRGLAFLIGWFVGIVIATTLFTLLAGAIPADAPGGSRPILGGVQLLLGLGLLFLGGRQWHSRPESGTTPELPAWMSKIDQMRALPAAGLAFALAAVNPKNLLVAAAAGSEIGRRNLHAGELITTIVVFSLIAALSVLVPVLFAVFAPQTSARGLSGIRAWLTVNNSAIMTVLLVILGANVIGKGLGSF</sequence>
<dbReference type="Pfam" id="PF11139">
    <property type="entry name" value="SfLAP"/>
    <property type="match status" value="1"/>
</dbReference>
<evidence type="ECO:0000313" key="3">
    <source>
        <dbReference type="Proteomes" id="UP000811492"/>
    </source>
</evidence>
<comment type="caution">
    <text evidence="2">The sequence shown here is derived from an EMBL/GenBank/DDBJ whole genome shotgun (WGS) entry which is preliminary data.</text>
</comment>
<dbReference type="Proteomes" id="UP000811492">
    <property type="component" value="Unassembled WGS sequence"/>
</dbReference>
<keyword evidence="3" id="KW-1185">Reference proteome</keyword>
<gene>
    <name evidence="2" type="ORF">JSQ98_11595</name>
</gene>
<accession>A0ABS5M6K9</accession>
<feature type="transmembrane region" description="Helical" evidence="1">
    <location>
        <begin position="74"/>
        <end position="91"/>
    </location>
</feature>
<keyword evidence="1" id="KW-0812">Transmembrane</keyword>
<name>A0ABS5M6K9_9MICO</name>
<dbReference type="EMBL" id="JAFEVO010000001">
    <property type="protein sequence ID" value="MBS3182828.1"/>
    <property type="molecule type" value="Genomic_DNA"/>
</dbReference>
<protein>
    <submittedName>
        <fullName evidence="2">GAP family protein</fullName>
    </submittedName>
</protein>
<feature type="transmembrane region" description="Helical" evidence="1">
    <location>
        <begin position="12"/>
        <end position="30"/>
    </location>
</feature>
<reference evidence="2 3" key="1">
    <citation type="submission" date="2021-02" db="EMBL/GenBank/DDBJ databases">
        <title>Draft genome and description of Leucobacter sp nov strain Marseille-Q4368.</title>
        <authorList>
            <person name="Boxberger M."/>
            <person name="La Scola B."/>
        </authorList>
    </citation>
    <scope>NUCLEOTIDE SEQUENCE [LARGE SCALE GENOMIC DNA]</scope>
    <source>
        <strain evidence="2 3">Marseille-Q4368</strain>
    </source>
</reference>
<dbReference type="InterPro" id="IPR021315">
    <property type="entry name" value="Gap/Sap"/>
</dbReference>
<evidence type="ECO:0000313" key="2">
    <source>
        <dbReference type="EMBL" id="MBS3182828.1"/>
    </source>
</evidence>
<feature type="transmembrane region" description="Helical" evidence="1">
    <location>
        <begin position="156"/>
        <end position="180"/>
    </location>
</feature>
<evidence type="ECO:0000256" key="1">
    <source>
        <dbReference type="SAM" id="Phobius"/>
    </source>
</evidence>
<proteinExistence type="predicted"/>
<dbReference type="RefSeq" id="WP_211649816.1">
    <property type="nucleotide sequence ID" value="NZ_JAFEVO010000001.1"/>
</dbReference>
<feature type="transmembrane region" description="Helical" evidence="1">
    <location>
        <begin position="192"/>
        <end position="216"/>
    </location>
</feature>
<keyword evidence="1" id="KW-0472">Membrane</keyword>
<organism evidence="2 3">
    <name type="scientific">Leucobacter manosquensis</name>
    <dbReference type="NCBI Taxonomy" id="2810611"/>
    <lineage>
        <taxon>Bacteria</taxon>
        <taxon>Bacillati</taxon>
        <taxon>Actinomycetota</taxon>
        <taxon>Actinomycetes</taxon>
        <taxon>Micrococcales</taxon>
        <taxon>Microbacteriaceae</taxon>
        <taxon>Leucobacter</taxon>
    </lineage>
</organism>